<gene>
    <name evidence="8 12" type="primary">pnp</name>
    <name evidence="12" type="ORF">DSM106044_05460</name>
</gene>
<dbReference type="RefSeq" id="WP_138004145.1">
    <property type="nucleotide sequence ID" value="NZ_JBHTNY010000020.1"/>
</dbReference>
<feature type="binding site" evidence="8">
    <location>
        <position position="486"/>
    </location>
    <ligand>
        <name>Mg(2+)</name>
        <dbReference type="ChEBI" id="CHEBI:18420"/>
    </ligand>
</feature>
<dbReference type="SUPFAM" id="SSF54791">
    <property type="entry name" value="Eukaryotic type KH-domain (KH-domain type I)"/>
    <property type="match status" value="1"/>
</dbReference>
<keyword evidence="4 8" id="KW-0548">Nucleotidyltransferase</keyword>
<dbReference type="AlphaFoldDB" id="A0A4U8PZ61"/>
<dbReference type="InterPro" id="IPR036345">
    <property type="entry name" value="ExoRNase_PH_dom2_sf"/>
</dbReference>
<evidence type="ECO:0000256" key="6">
    <source>
        <dbReference type="ARBA" id="ARBA00022842"/>
    </source>
</evidence>
<dbReference type="STRING" id="180332.GCA_000797495_05338"/>
<feature type="region of interest" description="Disordered" evidence="9">
    <location>
        <begin position="694"/>
        <end position="720"/>
    </location>
</feature>
<comment type="subcellular location">
    <subcellularLocation>
        <location evidence="8">Cytoplasm</location>
    </subcellularLocation>
</comment>
<reference evidence="12 13" key="1">
    <citation type="journal article" date="2019" name="Anaerobe">
        <title>Detection of Robinsoniella peoriensis in multiple bone samples of a trauma patient.</title>
        <authorList>
            <person name="Schrottner P."/>
            <person name="Hartwich K."/>
            <person name="Bunk B."/>
            <person name="Schober I."/>
            <person name="Helbig S."/>
            <person name="Rudolph W.W."/>
            <person name="Gunzer F."/>
        </authorList>
    </citation>
    <scope>NUCLEOTIDE SEQUENCE [LARGE SCALE GENOMIC DNA]</scope>
    <source>
        <strain evidence="12 13">DSM 106044</strain>
    </source>
</reference>
<dbReference type="FunFam" id="3.30.230.70:FF:000001">
    <property type="entry name" value="Polyribonucleotide nucleotidyltransferase"/>
    <property type="match status" value="1"/>
</dbReference>
<dbReference type="GO" id="GO:0000287">
    <property type="term" value="F:magnesium ion binding"/>
    <property type="evidence" value="ECO:0007669"/>
    <property type="project" value="UniProtKB-UniRule"/>
</dbReference>
<keyword evidence="2 8" id="KW-0963">Cytoplasm</keyword>
<dbReference type="InterPro" id="IPR012162">
    <property type="entry name" value="PNPase"/>
</dbReference>
<dbReference type="Gene3D" id="3.30.230.70">
    <property type="entry name" value="GHMP Kinase, N-terminal domain"/>
    <property type="match status" value="2"/>
</dbReference>
<dbReference type="Pfam" id="PF03725">
    <property type="entry name" value="RNase_PH_C"/>
    <property type="match status" value="1"/>
</dbReference>
<dbReference type="PROSITE" id="PS50126">
    <property type="entry name" value="S1"/>
    <property type="match status" value="1"/>
</dbReference>
<dbReference type="EC" id="2.7.7.8" evidence="8"/>
<dbReference type="CDD" id="cd02393">
    <property type="entry name" value="KH-I_PNPase"/>
    <property type="match status" value="1"/>
</dbReference>
<keyword evidence="13" id="KW-1185">Reference proteome</keyword>
<dbReference type="SUPFAM" id="SSF50249">
    <property type="entry name" value="Nucleic acid-binding proteins"/>
    <property type="match status" value="1"/>
</dbReference>
<dbReference type="Pfam" id="PF03726">
    <property type="entry name" value="PNPase"/>
    <property type="match status" value="1"/>
</dbReference>
<dbReference type="InterPro" id="IPR003029">
    <property type="entry name" value="S1_domain"/>
</dbReference>
<comment type="catalytic activity">
    <reaction evidence="8">
        <text>RNA(n+1) + phosphate = RNA(n) + a ribonucleoside 5'-diphosphate</text>
        <dbReference type="Rhea" id="RHEA:22096"/>
        <dbReference type="Rhea" id="RHEA-COMP:14527"/>
        <dbReference type="Rhea" id="RHEA-COMP:17342"/>
        <dbReference type="ChEBI" id="CHEBI:43474"/>
        <dbReference type="ChEBI" id="CHEBI:57930"/>
        <dbReference type="ChEBI" id="CHEBI:140395"/>
        <dbReference type="EC" id="2.7.7.8"/>
    </reaction>
</comment>
<dbReference type="NCBIfam" id="NF008805">
    <property type="entry name" value="PRK11824.1"/>
    <property type="match status" value="1"/>
</dbReference>
<dbReference type="FunFam" id="2.40.50.140:FF:000189">
    <property type="entry name" value="Polyribonucleotide nucleotidyltransferase, putative"/>
    <property type="match status" value="1"/>
</dbReference>
<dbReference type="SUPFAM" id="SSF54211">
    <property type="entry name" value="Ribosomal protein S5 domain 2-like"/>
    <property type="match status" value="2"/>
</dbReference>
<keyword evidence="6 8" id="KW-0460">Magnesium</keyword>
<dbReference type="InterPro" id="IPR003101">
    <property type="entry name" value="KIX_dom"/>
</dbReference>
<dbReference type="SUPFAM" id="SSF55666">
    <property type="entry name" value="Ribonuclease PH domain 2-like"/>
    <property type="match status" value="2"/>
</dbReference>
<sequence>MFKSFSMELAGRTLTVDVGRVAAQANGAAFMHYGETTVLSTATASEKPREGIDFFPLSVEYEEKLYAVGKIPGGFNKREGKASENAILTSRVIDRPMRPLFPKDYRNDVTLNNLVMSVDPDCSPELTAMLGSAIATAISDIPFDGPTSTTQVGLVDGELVFNPNAAQKAVSDLQLTVASTKDKVIMIEAGANEVTEARMIEAIFAAHELNQEVIKFIDTIVAECGKEKHTYTSCAVPEELFAAMKEIVTPEQMEEAVFTDDKQTREGNIRIIKDKLTESFAENEEWLAVLDEAVYQYQKKTVRKMILKDHKRPDGRAINQIRALAAETDLIPRVHGSAMFTRGQTQICTITTLAPLSEAQRIDGLDEAETSKRYMHQYNFPSYSVGETKPSRGPGRREIGHGALAERALIPVLPSADEFPYAIRTVSETFESNGSTSQASICASSMSLMAAGVPIKKAVAGISAGLVTGDTDDDYLVLTDIQGLEDFFGDMDFKVAGTQDGITAIQMDIKIHGLTRPIIEEAIARTKEARTFILDEVMNKEIAEPRSEVGKFAPKIVQIKIDPDKIGDVVGQRGKTINAIIEQTGVKIDITDDGAVSICGVDKDSMDKAIDMIKIITTDFVAGQFFVGKVVSIKEFGAFIEFAPGKEGMVHISKISKERINRVEDVLTLGDMVKVVCLGKDKMGRISFSMKDVDKENKENKENKEHKEYAEKKAEKHSEQ</sequence>
<dbReference type="GO" id="GO:0005829">
    <property type="term" value="C:cytosol"/>
    <property type="evidence" value="ECO:0007669"/>
    <property type="project" value="TreeGrafter"/>
</dbReference>
<proteinExistence type="inferred from homology"/>
<evidence type="ECO:0000313" key="13">
    <source>
        <dbReference type="Proteomes" id="UP000306509"/>
    </source>
</evidence>
<feature type="binding site" evidence="8">
    <location>
        <position position="492"/>
    </location>
    <ligand>
        <name>Mg(2+)</name>
        <dbReference type="ChEBI" id="CHEBI:18420"/>
    </ligand>
</feature>
<evidence type="ECO:0000259" key="10">
    <source>
        <dbReference type="PROSITE" id="PS50126"/>
    </source>
</evidence>
<dbReference type="SMART" id="SM00316">
    <property type="entry name" value="S1"/>
    <property type="match status" value="1"/>
</dbReference>
<dbReference type="FunFam" id="3.30.1370.10:FF:000001">
    <property type="entry name" value="Polyribonucleotide nucleotidyltransferase"/>
    <property type="match status" value="1"/>
</dbReference>
<dbReference type="PANTHER" id="PTHR11252:SF0">
    <property type="entry name" value="POLYRIBONUCLEOTIDE NUCLEOTIDYLTRANSFERASE 1, MITOCHONDRIAL"/>
    <property type="match status" value="1"/>
</dbReference>
<evidence type="ECO:0000256" key="4">
    <source>
        <dbReference type="ARBA" id="ARBA00022695"/>
    </source>
</evidence>
<dbReference type="HAMAP" id="MF_01595">
    <property type="entry name" value="PNPase"/>
    <property type="match status" value="1"/>
</dbReference>
<accession>A0A4U8PZ61</accession>
<keyword evidence="3 8" id="KW-0808">Transferase</keyword>
<dbReference type="InterPro" id="IPR036456">
    <property type="entry name" value="PNPase_PH_RNA-bd_sf"/>
</dbReference>
<dbReference type="NCBIfam" id="TIGR03591">
    <property type="entry name" value="polynuc_phos"/>
    <property type="match status" value="1"/>
</dbReference>
<dbReference type="InterPro" id="IPR004087">
    <property type="entry name" value="KH_dom"/>
</dbReference>
<comment type="caution">
    <text evidence="12">The sequence shown here is derived from an EMBL/GenBank/DDBJ whole genome shotgun (WGS) entry which is preliminary data.</text>
</comment>
<keyword evidence="7 8" id="KW-0694">RNA-binding</keyword>
<comment type="function">
    <text evidence="8">Involved in mRNA degradation. Catalyzes the phosphorolysis of single-stranded polyribonucleotides processively in the 3'- to 5'-direction.</text>
</comment>
<dbReference type="FunFam" id="3.30.230.70:FF:000002">
    <property type="entry name" value="Polyribonucleotide nucleotidyltransferase"/>
    <property type="match status" value="1"/>
</dbReference>
<evidence type="ECO:0000256" key="1">
    <source>
        <dbReference type="ARBA" id="ARBA00007404"/>
    </source>
</evidence>
<dbReference type="Pfam" id="PF00013">
    <property type="entry name" value="KH_1"/>
    <property type="match status" value="1"/>
</dbReference>
<evidence type="ECO:0000259" key="11">
    <source>
        <dbReference type="PROSITE" id="PS50952"/>
    </source>
</evidence>
<dbReference type="InterPro" id="IPR020568">
    <property type="entry name" value="Ribosomal_Su5_D2-typ_SF"/>
</dbReference>
<dbReference type="InterPro" id="IPR036612">
    <property type="entry name" value="KH_dom_type_1_sf"/>
</dbReference>
<name>A0A4U8PZ61_9FIRM</name>
<dbReference type="GO" id="GO:0006396">
    <property type="term" value="P:RNA processing"/>
    <property type="evidence" value="ECO:0007669"/>
    <property type="project" value="InterPro"/>
</dbReference>
<dbReference type="GO" id="GO:0004654">
    <property type="term" value="F:polyribonucleotide nucleotidyltransferase activity"/>
    <property type="evidence" value="ECO:0007669"/>
    <property type="project" value="UniProtKB-UniRule"/>
</dbReference>
<dbReference type="Pfam" id="PF01138">
    <property type="entry name" value="RNase_PH"/>
    <property type="match status" value="2"/>
</dbReference>
<dbReference type="InterPro" id="IPR012340">
    <property type="entry name" value="NA-bd_OB-fold"/>
</dbReference>
<evidence type="ECO:0000256" key="7">
    <source>
        <dbReference type="ARBA" id="ARBA00022884"/>
    </source>
</evidence>
<evidence type="ECO:0000313" key="12">
    <source>
        <dbReference type="EMBL" id="TLC97664.1"/>
    </source>
</evidence>
<dbReference type="PIRSF" id="PIRSF005499">
    <property type="entry name" value="PNPase"/>
    <property type="match status" value="1"/>
</dbReference>
<dbReference type="GO" id="GO:0003723">
    <property type="term" value="F:RNA binding"/>
    <property type="evidence" value="ECO:0007669"/>
    <property type="project" value="UniProtKB-UniRule"/>
</dbReference>
<evidence type="ECO:0000256" key="9">
    <source>
        <dbReference type="SAM" id="MobiDB-lite"/>
    </source>
</evidence>
<dbReference type="Gene3D" id="3.30.1370.10">
    <property type="entry name" value="K Homology domain, type 1"/>
    <property type="match status" value="1"/>
</dbReference>
<dbReference type="SUPFAM" id="SSF46915">
    <property type="entry name" value="Polynucleotide phosphorylase/guanosine pentaphosphate synthase (PNPase/GPSI), domain 3"/>
    <property type="match status" value="1"/>
</dbReference>
<dbReference type="InterPro" id="IPR015848">
    <property type="entry name" value="PNPase_PH_RNA-bd_bac/org-type"/>
</dbReference>
<dbReference type="Gene3D" id="2.40.50.140">
    <property type="entry name" value="Nucleic acid-binding proteins"/>
    <property type="match status" value="1"/>
</dbReference>
<dbReference type="EMBL" id="QGQD01000112">
    <property type="protein sequence ID" value="TLC97664.1"/>
    <property type="molecule type" value="Genomic_DNA"/>
</dbReference>
<dbReference type="Proteomes" id="UP000306509">
    <property type="component" value="Unassembled WGS sequence"/>
</dbReference>
<dbReference type="CDD" id="cd04472">
    <property type="entry name" value="S1_PNPase"/>
    <property type="match status" value="1"/>
</dbReference>
<dbReference type="SMART" id="SM00322">
    <property type="entry name" value="KH"/>
    <property type="match status" value="1"/>
</dbReference>
<evidence type="ECO:0000256" key="2">
    <source>
        <dbReference type="ARBA" id="ARBA00022490"/>
    </source>
</evidence>
<dbReference type="PROSITE" id="PS50952">
    <property type="entry name" value="KIX"/>
    <property type="match status" value="1"/>
</dbReference>
<dbReference type="InterPro" id="IPR015847">
    <property type="entry name" value="ExoRNase_PH_dom2"/>
</dbReference>
<organism evidence="12 13">
    <name type="scientific">Robinsoniella peoriensis</name>
    <dbReference type="NCBI Taxonomy" id="180332"/>
    <lineage>
        <taxon>Bacteria</taxon>
        <taxon>Bacillati</taxon>
        <taxon>Bacillota</taxon>
        <taxon>Clostridia</taxon>
        <taxon>Lachnospirales</taxon>
        <taxon>Lachnospiraceae</taxon>
        <taxon>Robinsoniella</taxon>
    </lineage>
</organism>
<evidence type="ECO:0000256" key="5">
    <source>
        <dbReference type="ARBA" id="ARBA00022723"/>
    </source>
</evidence>
<comment type="cofactor">
    <cofactor evidence="8">
        <name>Mg(2+)</name>
        <dbReference type="ChEBI" id="CHEBI:18420"/>
    </cofactor>
</comment>
<protein>
    <recommendedName>
        <fullName evidence="8">Polyribonucleotide nucleotidyltransferase</fullName>
        <ecNumber evidence="8">2.7.7.8</ecNumber>
    </recommendedName>
    <alternativeName>
        <fullName evidence="8">Polynucleotide phosphorylase</fullName>
        <shortName evidence="8">PNPase</shortName>
    </alternativeName>
</protein>
<dbReference type="InterPro" id="IPR027408">
    <property type="entry name" value="PNPase/RNase_PH_dom_sf"/>
</dbReference>
<dbReference type="CDD" id="cd11363">
    <property type="entry name" value="RNase_PH_PNPase_1"/>
    <property type="match status" value="1"/>
</dbReference>
<dbReference type="GO" id="GO:0003712">
    <property type="term" value="F:transcription coregulator activity"/>
    <property type="evidence" value="ECO:0007669"/>
    <property type="project" value="InterPro"/>
</dbReference>
<dbReference type="PROSITE" id="PS50084">
    <property type="entry name" value="KH_TYPE_1"/>
    <property type="match status" value="1"/>
</dbReference>
<dbReference type="GO" id="GO:0000175">
    <property type="term" value="F:3'-5'-RNA exonuclease activity"/>
    <property type="evidence" value="ECO:0007669"/>
    <property type="project" value="TreeGrafter"/>
</dbReference>
<dbReference type="Pfam" id="PF00575">
    <property type="entry name" value="S1"/>
    <property type="match status" value="1"/>
</dbReference>
<dbReference type="GO" id="GO:0006355">
    <property type="term" value="P:regulation of DNA-templated transcription"/>
    <property type="evidence" value="ECO:0007669"/>
    <property type="project" value="InterPro"/>
</dbReference>
<evidence type="ECO:0000256" key="3">
    <source>
        <dbReference type="ARBA" id="ARBA00022679"/>
    </source>
</evidence>
<comment type="similarity">
    <text evidence="1 8">Belongs to the polyribonucleotide nucleotidyltransferase family.</text>
</comment>
<dbReference type="InterPro" id="IPR001247">
    <property type="entry name" value="ExoRNase_PH_dom1"/>
</dbReference>
<evidence type="ECO:0000256" key="8">
    <source>
        <dbReference type="HAMAP-Rule" id="MF_01595"/>
    </source>
</evidence>
<feature type="domain" description="S1 motif" evidence="10">
    <location>
        <begin position="623"/>
        <end position="691"/>
    </location>
</feature>
<dbReference type="PANTHER" id="PTHR11252">
    <property type="entry name" value="POLYRIBONUCLEOTIDE NUCLEOTIDYLTRANSFERASE"/>
    <property type="match status" value="1"/>
</dbReference>
<dbReference type="InterPro" id="IPR004088">
    <property type="entry name" value="KH_dom_type_1"/>
</dbReference>
<dbReference type="GO" id="GO:0006402">
    <property type="term" value="P:mRNA catabolic process"/>
    <property type="evidence" value="ECO:0007669"/>
    <property type="project" value="UniProtKB-UniRule"/>
</dbReference>
<feature type="domain" description="KIX" evidence="11">
    <location>
        <begin position="223"/>
        <end position="302"/>
    </location>
</feature>
<dbReference type="CDD" id="cd11364">
    <property type="entry name" value="RNase_PH_PNPase_2"/>
    <property type="match status" value="1"/>
</dbReference>
<keyword evidence="5 8" id="KW-0479">Metal-binding</keyword>